<organism evidence="1">
    <name type="scientific">gut metagenome</name>
    <dbReference type="NCBI Taxonomy" id="749906"/>
    <lineage>
        <taxon>unclassified sequences</taxon>
        <taxon>metagenomes</taxon>
        <taxon>organismal metagenomes</taxon>
    </lineage>
</organism>
<accession>J9GLF4</accession>
<gene>
    <name evidence="1" type="ORF">EVA_03158</name>
</gene>
<comment type="caution">
    <text evidence="1">The sequence shown here is derived from an EMBL/GenBank/DDBJ whole genome shotgun (WGS) entry which is preliminary data.</text>
</comment>
<evidence type="ECO:0000313" key="1">
    <source>
        <dbReference type="EMBL" id="EJX08722.1"/>
    </source>
</evidence>
<reference evidence="1" key="1">
    <citation type="journal article" date="2012" name="PLoS ONE">
        <title>Gene sets for utilization of primary and secondary nutrition supplies in the distal gut of endangered iberian lynx.</title>
        <authorList>
            <person name="Alcaide M."/>
            <person name="Messina E."/>
            <person name="Richter M."/>
            <person name="Bargiela R."/>
            <person name="Peplies J."/>
            <person name="Huws S.A."/>
            <person name="Newbold C.J."/>
            <person name="Golyshin P.N."/>
            <person name="Simon M.A."/>
            <person name="Lopez G."/>
            <person name="Yakimov M.M."/>
            <person name="Ferrer M."/>
        </authorList>
    </citation>
    <scope>NUCLEOTIDE SEQUENCE</scope>
</reference>
<protein>
    <submittedName>
        <fullName evidence="1">Uncharacterized protein</fullName>
    </submittedName>
</protein>
<proteinExistence type="predicted"/>
<dbReference type="AlphaFoldDB" id="J9GLF4"/>
<sequence length="76" mass="8386">MKKKITYIAGDLFLASLVEGVNREVVVEAVHNVLALVPRISHTEPGNVKGFYQKLHQDLNKEVQTVADQLAQSTNA</sequence>
<name>J9GLF4_9ZZZZ</name>
<dbReference type="EMBL" id="AMCI01000552">
    <property type="protein sequence ID" value="EJX08722.1"/>
    <property type="molecule type" value="Genomic_DNA"/>
</dbReference>